<reference evidence="2 3" key="1">
    <citation type="submission" date="2017-05" db="EMBL/GenBank/DDBJ databases">
        <authorList>
            <person name="Varghese N."/>
            <person name="Submissions S."/>
        </authorList>
    </citation>
    <scope>NUCLEOTIDE SEQUENCE [LARGE SCALE GENOMIC DNA]</scope>
    <source>
        <strain evidence="2 3">DSM 21985</strain>
    </source>
</reference>
<evidence type="ECO:0000313" key="3">
    <source>
        <dbReference type="Proteomes" id="UP000317557"/>
    </source>
</evidence>
<keyword evidence="2" id="KW-0378">Hydrolase</keyword>
<dbReference type="Gene3D" id="3.40.960.10">
    <property type="entry name" value="VSR Endonuclease"/>
    <property type="match status" value="1"/>
</dbReference>
<evidence type="ECO:0000313" key="2">
    <source>
        <dbReference type="EMBL" id="SMO80549.1"/>
    </source>
</evidence>
<gene>
    <name evidence="2" type="ORF">SAMN06265219_11131</name>
</gene>
<dbReference type="PANTHER" id="PTHR38590:SF1">
    <property type="entry name" value="BLL0828 PROTEIN"/>
    <property type="match status" value="1"/>
</dbReference>
<feature type="domain" description="DUF559" evidence="1">
    <location>
        <begin position="11"/>
        <end position="114"/>
    </location>
</feature>
<dbReference type="AlphaFoldDB" id="A0A521E9G2"/>
<dbReference type="RefSeq" id="WP_185957292.1">
    <property type="nucleotide sequence ID" value="NZ_FXTP01000011.1"/>
</dbReference>
<sequence>MPNKILPYNRKLKKLARELRKNSTLSEVLLWDQIKGKALGVEFHRQVPVLDYIVDFYCHELMMAIEIDGVTHDNPEKFKDDQARQERIEALGVIFARVDDIDVKRNMHDVLTYLEDFVRRLEEGKS</sequence>
<evidence type="ECO:0000259" key="1">
    <source>
        <dbReference type="Pfam" id="PF04480"/>
    </source>
</evidence>
<keyword evidence="2" id="KW-0255">Endonuclease</keyword>
<protein>
    <submittedName>
        <fullName evidence="2">Very-short-patch-repair endonuclease</fullName>
    </submittedName>
</protein>
<dbReference type="EMBL" id="FXTP01000011">
    <property type="protein sequence ID" value="SMO80549.1"/>
    <property type="molecule type" value="Genomic_DNA"/>
</dbReference>
<dbReference type="SUPFAM" id="SSF52980">
    <property type="entry name" value="Restriction endonuclease-like"/>
    <property type="match status" value="1"/>
</dbReference>
<keyword evidence="3" id="KW-1185">Reference proteome</keyword>
<dbReference type="InterPro" id="IPR047216">
    <property type="entry name" value="Endonuclease_DUF559_bact"/>
</dbReference>
<accession>A0A521E9G2</accession>
<dbReference type="InterPro" id="IPR011335">
    <property type="entry name" value="Restrct_endonuc-II-like"/>
</dbReference>
<keyword evidence="2" id="KW-0540">Nuclease</keyword>
<dbReference type="Proteomes" id="UP000317557">
    <property type="component" value="Unassembled WGS sequence"/>
</dbReference>
<dbReference type="PANTHER" id="PTHR38590">
    <property type="entry name" value="BLL0828 PROTEIN"/>
    <property type="match status" value="1"/>
</dbReference>
<dbReference type="Pfam" id="PF04480">
    <property type="entry name" value="DUF559"/>
    <property type="match status" value="1"/>
</dbReference>
<organism evidence="2 3">
    <name type="scientific">Gracilimonas mengyeensis</name>
    <dbReference type="NCBI Taxonomy" id="1302730"/>
    <lineage>
        <taxon>Bacteria</taxon>
        <taxon>Pseudomonadati</taxon>
        <taxon>Balneolota</taxon>
        <taxon>Balneolia</taxon>
        <taxon>Balneolales</taxon>
        <taxon>Balneolaceae</taxon>
        <taxon>Gracilimonas</taxon>
    </lineage>
</organism>
<dbReference type="GO" id="GO:0004519">
    <property type="term" value="F:endonuclease activity"/>
    <property type="evidence" value="ECO:0007669"/>
    <property type="project" value="UniProtKB-KW"/>
</dbReference>
<dbReference type="CDD" id="cd01038">
    <property type="entry name" value="Endonuclease_DUF559"/>
    <property type="match status" value="1"/>
</dbReference>
<name>A0A521E9G2_9BACT</name>
<proteinExistence type="predicted"/>
<dbReference type="InterPro" id="IPR007569">
    <property type="entry name" value="DUF559"/>
</dbReference>